<dbReference type="Pfam" id="PF01359">
    <property type="entry name" value="Transposase_1"/>
    <property type="match status" value="1"/>
</dbReference>
<dbReference type="PANTHER" id="PTHR46060">
    <property type="entry name" value="MARINER MOS1 TRANSPOSASE-LIKE PROTEIN"/>
    <property type="match status" value="1"/>
</dbReference>
<dbReference type="Gene3D" id="3.30.420.10">
    <property type="entry name" value="Ribonuclease H-like superfamily/Ribonuclease H"/>
    <property type="match status" value="1"/>
</dbReference>
<evidence type="ECO:0008006" key="3">
    <source>
        <dbReference type="Google" id="ProtNLM"/>
    </source>
</evidence>
<dbReference type="Proteomes" id="UP001153954">
    <property type="component" value="Unassembled WGS sequence"/>
</dbReference>
<keyword evidence="2" id="KW-1185">Reference proteome</keyword>
<sequence>MLTAVQKQARVDTCKEFLELCGKDSASVFEKIVTDSPKKFKVTPSAGKIMATVFWDFKGILLIEYTKKGETINAEKYSTTLRHLREAIKEKSKGKLAKKVLLLYDNAPVHTVRLSKAAVREYGFEEINHPPYSPDLAPSDYFYSQMYKQISGESNFLTIMSSSLL</sequence>
<dbReference type="InterPro" id="IPR001888">
    <property type="entry name" value="Transposase_1"/>
</dbReference>
<dbReference type="PANTHER" id="PTHR46060:SF1">
    <property type="entry name" value="MARINER MOS1 TRANSPOSASE-LIKE PROTEIN"/>
    <property type="match status" value="1"/>
</dbReference>
<dbReference type="EMBL" id="CAKOGL010000026">
    <property type="protein sequence ID" value="CAH2103595.1"/>
    <property type="molecule type" value="Genomic_DNA"/>
</dbReference>
<comment type="caution">
    <text evidence="1">The sequence shown here is derived from an EMBL/GenBank/DDBJ whole genome shotgun (WGS) entry which is preliminary data.</text>
</comment>
<accession>A0AAU9V3F0</accession>
<name>A0AAU9V3F0_EUPED</name>
<dbReference type="AlphaFoldDB" id="A0AAU9V3F0"/>
<evidence type="ECO:0000313" key="2">
    <source>
        <dbReference type="Proteomes" id="UP001153954"/>
    </source>
</evidence>
<gene>
    <name evidence="1" type="ORF">EEDITHA_LOCUS18080</name>
</gene>
<protein>
    <recommendedName>
        <fullName evidence="3">Transposase</fullName>
    </recommendedName>
</protein>
<evidence type="ECO:0000313" key="1">
    <source>
        <dbReference type="EMBL" id="CAH2103595.1"/>
    </source>
</evidence>
<organism evidence="1 2">
    <name type="scientific">Euphydryas editha</name>
    <name type="common">Edith's checkerspot</name>
    <dbReference type="NCBI Taxonomy" id="104508"/>
    <lineage>
        <taxon>Eukaryota</taxon>
        <taxon>Metazoa</taxon>
        <taxon>Ecdysozoa</taxon>
        <taxon>Arthropoda</taxon>
        <taxon>Hexapoda</taxon>
        <taxon>Insecta</taxon>
        <taxon>Pterygota</taxon>
        <taxon>Neoptera</taxon>
        <taxon>Endopterygota</taxon>
        <taxon>Lepidoptera</taxon>
        <taxon>Glossata</taxon>
        <taxon>Ditrysia</taxon>
        <taxon>Papilionoidea</taxon>
        <taxon>Nymphalidae</taxon>
        <taxon>Nymphalinae</taxon>
        <taxon>Euphydryas</taxon>
    </lineage>
</organism>
<proteinExistence type="predicted"/>
<dbReference type="InterPro" id="IPR052709">
    <property type="entry name" value="Transposase-MT_Hybrid"/>
</dbReference>
<dbReference type="GO" id="GO:0003676">
    <property type="term" value="F:nucleic acid binding"/>
    <property type="evidence" value="ECO:0007669"/>
    <property type="project" value="InterPro"/>
</dbReference>
<dbReference type="InterPro" id="IPR036397">
    <property type="entry name" value="RNaseH_sf"/>
</dbReference>
<reference evidence="1" key="1">
    <citation type="submission" date="2022-03" db="EMBL/GenBank/DDBJ databases">
        <authorList>
            <person name="Tunstrom K."/>
        </authorList>
    </citation>
    <scope>NUCLEOTIDE SEQUENCE</scope>
</reference>